<dbReference type="WBParaSite" id="ECPE_0000779301-mRNA-1">
    <property type="protein sequence ID" value="ECPE_0000779301-mRNA-1"/>
    <property type="gene ID" value="ECPE_0000779301"/>
</dbReference>
<dbReference type="Gene3D" id="4.10.365.10">
    <property type="entry name" value="p27"/>
    <property type="match status" value="1"/>
</dbReference>
<proteinExistence type="predicted"/>
<dbReference type="InterPro" id="IPR044898">
    <property type="entry name" value="CDI_dom_sf"/>
</dbReference>
<sequence>MSLAPGFSGPVHVCRRLFCEPTQALVQQTLETVIRRDQERFSKVWNFPPDVSVRQPLASKNLSLSNSENQPIQRTDSGVCSWRLFQPEAAFYNTPPRKLKAYRRLAPSVAQKTRMEMFRIPTLTISVPRKEESAVLPGEKCEKANSNSECNTPGLLVKAPVQTASAPTRPLTPILIRILIRPSPEDDLPPLPYLEHLSLSQHNCSSPAHSGHKVTVIRSRHSEQIKRRSGAKVTGMFKTTLFF</sequence>
<evidence type="ECO:0000313" key="1">
    <source>
        <dbReference type="EMBL" id="VDP81986.1"/>
    </source>
</evidence>
<organism evidence="3">
    <name type="scientific">Echinostoma caproni</name>
    <dbReference type="NCBI Taxonomy" id="27848"/>
    <lineage>
        <taxon>Eukaryota</taxon>
        <taxon>Metazoa</taxon>
        <taxon>Spiralia</taxon>
        <taxon>Lophotrochozoa</taxon>
        <taxon>Platyhelminthes</taxon>
        <taxon>Trematoda</taxon>
        <taxon>Digenea</taxon>
        <taxon>Plagiorchiida</taxon>
        <taxon>Echinostomata</taxon>
        <taxon>Echinostomatoidea</taxon>
        <taxon>Echinostomatidae</taxon>
        <taxon>Echinostoma</taxon>
    </lineage>
</organism>
<name>A0A183ALD9_9TREM</name>
<evidence type="ECO:0000313" key="3">
    <source>
        <dbReference type="WBParaSite" id="ECPE_0000779301-mRNA-1"/>
    </source>
</evidence>
<gene>
    <name evidence="1" type="ORF">ECPE_LOCUS7772</name>
</gene>
<reference evidence="1 2" key="2">
    <citation type="submission" date="2018-11" db="EMBL/GenBank/DDBJ databases">
        <authorList>
            <consortium name="Pathogen Informatics"/>
        </authorList>
    </citation>
    <scope>NUCLEOTIDE SEQUENCE [LARGE SCALE GENOMIC DNA]</scope>
    <source>
        <strain evidence="1 2">Egypt</strain>
    </source>
</reference>
<dbReference type="EMBL" id="UZAN01045063">
    <property type="protein sequence ID" value="VDP81986.1"/>
    <property type="molecule type" value="Genomic_DNA"/>
</dbReference>
<evidence type="ECO:0000313" key="2">
    <source>
        <dbReference type="Proteomes" id="UP000272942"/>
    </source>
</evidence>
<dbReference type="Proteomes" id="UP000272942">
    <property type="component" value="Unassembled WGS sequence"/>
</dbReference>
<accession>A0A183ALD9</accession>
<dbReference type="AlphaFoldDB" id="A0A183ALD9"/>
<protein>
    <submittedName>
        <fullName evidence="3">Testicular haploid expressed gene protein-like</fullName>
    </submittedName>
</protein>
<dbReference type="OrthoDB" id="6261798at2759"/>
<keyword evidence="2" id="KW-1185">Reference proteome</keyword>
<reference evidence="3" key="1">
    <citation type="submission" date="2016-06" db="UniProtKB">
        <authorList>
            <consortium name="WormBaseParasite"/>
        </authorList>
    </citation>
    <scope>IDENTIFICATION</scope>
</reference>